<protein>
    <submittedName>
        <fullName evidence="1">Uncharacterized protein</fullName>
    </submittedName>
</protein>
<accession>X1L424</accession>
<dbReference type="AlphaFoldDB" id="X1L424"/>
<dbReference type="EMBL" id="BARU01037582">
    <property type="protein sequence ID" value="GAH88923.1"/>
    <property type="molecule type" value="Genomic_DNA"/>
</dbReference>
<feature type="non-terminal residue" evidence="1">
    <location>
        <position position="248"/>
    </location>
</feature>
<sequence length="248" mass="28288">TGQVKIVDQYLISEIPENEFLDEYSYLKSGFQDLSISLETDEPLFNKENFYHPPSLFERTKSLFGFEPLPEYRITKEIDKSASVKTELKLSGISLITHYETISESNSDNSLKQSLIFKNSSNQDLNLSLLLKHQINADKIYWNGEYCPISKNPQKFVNPDKIAFEIENDKAFYDFSDVPDEFEPELWAENKDGVNLLLLSLNVFIQAGGTITIDPTYGVEITILNVHSHPQEGDNWTVSFETRGAADL</sequence>
<feature type="non-terminal residue" evidence="1">
    <location>
        <position position="1"/>
    </location>
</feature>
<reference evidence="1" key="1">
    <citation type="journal article" date="2014" name="Front. Microbiol.">
        <title>High frequency of phylogenetically diverse reductive dehalogenase-homologous genes in deep subseafloor sedimentary metagenomes.</title>
        <authorList>
            <person name="Kawai M."/>
            <person name="Futagami T."/>
            <person name="Toyoda A."/>
            <person name="Takaki Y."/>
            <person name="Nishi S."/>
            <person name="Hori S."/>
            <person name="Arai W."/>
            <person name="Tsubouchi T."/>
            <person name="Morono Y."/>
            <person name="Uchiyama I."/>
            <person name="Ito T."/>
            <person name="Fujiyama A."/>
            <person name="Inagaki F."/>
            <person name="Takami H."/>
        </authorList>
    </citation>
    <scope>NUCLEOTIDE SEQUENCE</scope>
    <source>
        <strain evidence="1">Expedition CK06-06</strain>
    </source>
</reference>
<evidence type="ECO:0000313" key="1">
    <source>
        <dbReference type="EMBL" id="GAH88923.1"/>
    </source>
</evidence>
<name>X1L424_9ZZZZ</name>
<organism evidence="1">
    <name type="scientific">marine sediment metagenome</name>
    <dbReference type="NCBI Taxonomy" id="412755"/>
    <lineage>
        <taxon>unclassified sequences</taxon>
        <taxon>metagenomes</taxon>
        <taxon>ecological metagenomes</taxon>
    </lineage>
</organism>
<gene>
    <name evidence="1" type="ORF">S03H2_58526</name>
</gene>
<comment type="caution">
    <text evidence="1">The sequence shown here is derived from an EMBL/GenBank/DDBJ whole genome shotgun (WGS) entry which is preliminary data.</text>
</comment>
<proteinExistence type="predicted"/>